<protein>
    <submittedName>
        <fullName evidence="3">MHYT domain-containing protein</fullName>
    </submittedName>
</protein>
<dbReference type="AlphaFoldDB" id="A0AAU7USJ7"/>
<sequence length="196" mass="21213">MSHEMHHLDLGLWALFLAYGTSIAGSFVGLSCARRAATTPLGPTCWRWLVMAALSISGVGIRMTHFIAMMGFAVSLMHYCGMAGFHASLDSTATTPEGVTLLDSMLQAYILGTTILAAPLVALVLARQSADTEVDEAIATWSAEINDAVPYPGDRGQEATAELDTRRDVPRRPADPLRKGDVQVVPHERVRQPPLW</sequence>
<accession>A0AAU7USJ7</accession>
<gene>
    <name evidence="3" type="ORF">RBB84_17655</name>
</gene>
<feature type="transmembrane region" description="Helical" evidence="2">
    <location>
        <begin position="106"/>
        <end position="126"/>
    </location>
</feature>
<organism evidence="3">
    <name type="scientific">Rhodococcus sp. D-6</name>
    <dbReference type="NCBI Taxonomy" id="1387842"/>
    <lineage>
        <taxon>Bacteria</taxon>
        <taxon>Bacillati</taxon>
        <taxon>Actinomycetota</taxon>
        <taxon>Actinomycetes</taxon>
        <taxon>Mycobacteriales</taxon>
        <taxon>Nocardiaceae</taxon>
        <taxon>Rhodococcus</taxon>
    </lineage>
</organism>
<feature type="transmembrane region" description="Helical" evidence="2">
    <location>
        <begin position="45"/>
        <end position="68"/>
    </location>
</feature>
<keyword evidence="2" id="KW-0812">Transmembrane</keyword>
<dbReference type="RefSeq" id="WP_231912027.1">
    <property type="nucleotide sequence ID" value="NZ_CP132970.1"/>
</dbReference>
<proteinExistence type="predicted"/>
<dbReference type="EMBL" id="CP132970">
    <property type="protein sequence ID" value="XBW03095.1"/>
    <property type="molecule type" value="Genomic_DNA"/>
</dbReference>
<name>A0AAU7USJ7_9NOCA</name>
<dbReference type="KEGG" id="rhox:RBB84_17655"/>
<feature type="region of interest" description="Disordered" evidence="1">
    <location>
        <begin position="150"/>
        <end position="196"/>
    </location>
</feature>
<keyword evidence="2" id="KW-1133">Transmembrane helix</keyword>
<evidence type="ECO:0000256" key="2">
    <source>
        <dbReference type="SAM" id="Phobius"/>
    </source>
</evidence>
<keyword evidence="2" id="KW-0472">Membrane</keyword>
<evidence type="ECO:0000313" key="3">
    <source>
        <dbReference type="EMBL" id="XBW03095.1"/>
    </source>
</evidence>
<evidence type="ECO:0000256" key="1">
    <source>
        <dbReference type="SAM" id="MobiDB-lite"/>
    </source>
</evidence>
<reference evidence="3" key="1">
    <citation type="submission" date="2023-08" db="EMBL/GenBank/DDBJ databases">
        <title>The novel hydrolase IpcH responsible for the initial isoprocarb degradation step in Rhodococcus sp. D-6.</title>
        <authorList>
            <person name="Zhu Q."/>
        </authorList>
    </citation>
    <scope>NUCLEOTIDE SEQUENCE</scope>
    <source>
        <strain evidence="3">D-6</strain>
    </source>
</reference>
<feature type="compositionally biased region" description="Basic and acidic residues" evidence="1">
    <location>
        <begin position="163"/>
        <end position="196"/>
    </location>
</feature>
<feature type="transmembrane region" description="Helical" evidence="2">
    <location>
        <begin position="12"/>
        <end position="33"/>
    </location>
</feature>